<comment type="subcellular location">
    <subcellularLocation>
        <location evidence="1">Cell membrane</location>
        <topology evidence="1">Multi-pass membrane protein</topology>
    </subcellularLocation>
</comment>
<protein>
    <recommendedName>
        <fullName evidence="9">CtaG protein</fullName>
    </recommendedName>
</protein>
<evidence type="ECO:0000256" key="6">
    <source>
        <dbReference type="SAM" id="Phobius"/>
    </source>
</evidence>
<feature type="transmembrane region" description="Helical" evidence="6">
    <location>
        <begin position="44"/>
        <end position="62"/>
    </location>
</feature>
<sequence>MIGHQHVPITEILLALPFVVACFVYLICVLISNRRFKKWSVLRIICWVIACICALLSLYGPIVHWAHIDFRGHMVAHLLLGMLVPLLMVVAAPVTLLFRALPVIYARRIAKWLQMKPIHFMMNPVVASLLNIGGLWLLYGTDLFMMMHMNSVLYMVIHIHIFLAGYVFTASMLHIDPSSQRTSYLFRSITLVVALAAHGILAKIIFAFPPNGVDRIQAEEGAMLMYYGGDLIDAVIIFILCYQWYRHARPRGLESVGSTMNEGSSI</sequence>
<evidence type="ECO:0000256" key="4">
    <source>
        <dbReference type="ARBA" id="ARBA00022989"/>
    </source>
</evidence>
<feature type="transmembrane region" description="Helical" evidence="6">
    <location>
        <begin position="151"/>
        <end position="173"/>
    </location>
</feature>
<proteinExistence type="predicted"/>
<feature type="transmembrane region" description="Helical" evidence="6">
    <location>
        <begin position="226"/>
        <end position="245"/>
    </location>
</feature>
<evidence type="ECO:0008006" key="9">
    <source>
        <dbReference type="Google" id="ProtNLM"/>
    </source>
</evidence>
<evidence type="ECO:0000256" key="3">
    <source>
        <dbReference type="ARBA" id="ARBA00022692"/>
    </source>
</evidence>
<dbReference type="GO" id="GO:0005886">
    <property type="term" value="C:plasma membrane"/>
    <property type="evidence" value="ECO:0007669"/>
    <property type="project" value="UniProtKB-SubCell"/>
</dbReference>
<feature type="transmembrane region" description="Helical" evidence="6">
    <location>
        <begin position="118"/>
        <end position="139"/>
    </location>
</feature>
<evidence type="ECO:0000313" key="7">
    <source>
        <dbReference type="EMBL" id="GAE29873.1"/>
    </source>
</evidence>
<feature type="transmembrane region" description="Helical" evidence="6">
    <location>
        <begin position="74"/>
        <end position="98"/>
    </location>
</feature>
<dbReference type="RefSeq" id="WP_035341899.1">
    <property type="nucleotide sequence ID" value="NZ_BAUU01000007.1"/>
</dbReference>
<dbReference type="STRING" id="1236971.JCM9152_1259"/>
<keyword evidence="8" id="KW-1185">Reference proteome</keyword>
<evidence type="ECO:0000256" key="2">
    <source>
        <dbReference type="ARBA" id="ARBA00022475"/>
    </source>
</evidence>
<gene>
    <name evidence="7" type="ORF">JCM9152_1259</name>
</gene>
<keyword evidence="5 6" id="KW-0472">Membrane</keyword>
<dbReference type="EMBL" id="BAUU01000007">
    <property type="protein sequence ID" value="GAE29873.1"/>
    <property type="molecule type" value="Genomic_DNA"/>
</dbReference>
<keyword evidence="2" id="KW-1003">Cell membrane</keyword>
<feature type="transmembrane region" description="Helical" evidence="6">
    <location>
        <begin position="185"/>
        <end position="206"/>
    </location>
</feature>
<evidence type="ECO:0000256" key="5">
    <source>
        <dbReference type="ARBA" id="ARBA00023136"/>
    </source>
</evidence>
<dbReference type="Proteomes" id="UP000018895">
    <property type="component" value="Unassembled WGS sequence"/>
</dbReference>
<name>W4QDX4_9BACI</name>
<dbReference type="InterPro" id="IPR019108">
    <property type="entry name" value="Caa3_assmbl_CtaG-rel"/>
</dbReference>
<dbReference type="Pfam" id="PF09678">
    <property type="entry name" value="Caa3_CtaG"/>
    <property type="match status" value="1"/>
</dbReference>
<evidence type="ECO:0000256" key="1">
    <source>
        <dbReference type="ARBA" id="ARBA00004651"/>
    </source>
</evidence>
<feature type="transmembrane region" description="Helical" evidence="6">
    <location>
        <begin position="12"/>
        <end position="32"/>
    </location>
</feature>
<dbReference type="OrthoDB" id="5024156at2"/>
<comment type="caution">
    <text evidence="7">The sequence shown here is derived from an EMBL/GenBank/DDBJ whole genome shotgun (WGS) entry which is preliminary data.</text>
</comment>
<accession>W4QDX4</accession>
<evidence type="ECO:0000313" key="8">
    <source>
        <dbReference type="Proteomes" id="UP000018895"/>
    </source>
</evidence>
<dbReference type="AlphaFoldDB" id="W4QDX4"/>
<reference evidence="7" key="1">
    <citation type="journal article" date="2014" name="Genome Announc.">
        <title>Draft Genome Sequences of Three Alkaliphilic Bacillus Strains, Bacillus wakoensis JCM 9140T, Bacillus akibai JCM 9157T, and Bacillus hemicellulosilyticus JCM 9152T.</title>
        <authorList>
            <person name="Yuki M."/>
            <person name="Oshima K."/>
            <person name="Suda W."/>
            <person name="Oshida Y."/>
            <person name="Kitamura K."/>
            <person name="Iida T."/>
            <person name="Hattori M."/>
            <person name="Ohkuma M."/>
        </authorList>
    </citation>
    <scope>NUCLEOTIDE SEQUENCE [LARGE SCALE GENOMIC DNA]</scope>
    <source>
        <strain evidence="7">JCM 9152</strain>
    </source>
</reference>
<organism evidence="7 8">
    <name type="scientific">Halalkalibacter hemicellulosilyticusJCM 9152</name>
    <dbReference type="NCBI Taxonomy" id="1236971"/>
    <lineage>
        <taxon>Bacteria</taxon>
        <taxon>Bacillati</taxon>
        <taxon>Bacillota</taxon>
        <taxon>Bacilli</taxon>
        <taxon>Bacillales</taxon>
        <taxon>Bacillaceae</taxon>
        <taxon>Halalkalibacter</taxon>
    </lineage>
</organism>
<keyword evidence="4 6" id="KW-1133">Transmembrane helix</keyword>
<keyword evidence="3 6" id="KW-0812">Transmembrane</keyword>